<dbReference type="AlphaFoldDB" id="Q67V98"/>
<protein>
    <submittedName>
        <fullName evidence="3">Uncharacterized protein</fullName>
    </submittedName>
</protein>
<evidence type="ECO:0000313" key="3">
    <source>
        <dbReference type="EMBL" id="BAD37921.1"/>
    </source>
</evidence>
<proteinExistence type="predicted"/>
<evidence type="ECO:0000313" key="4">
    <source>
        <dbReference type="Proteomes" id="UP000000763"/>
    </source>
</evidence>
<reference evidence="2" key="1">
    <citation type="submission" date="2002-02" db="EMBL/GenBank/DDBJ databases">
        <title>Oryza sativa nipponbare(GA3) genomic DNA, chromosome 6, BAC clone:OSJNBb0061B07.</title>
        <authorList>
            <person name="Sasaki T."/>
            <person name="Matsumoto T."/>
            <person name="Yamamoto K."/>
        </authorList>
    </citation>
    <scope>NUCLEOTIDE SEQUENCE</scope>
</reference>
<dbReference type="Proteomes" id="UP000000763">
    <property type="component" value="Chromosome 6"/>
</dbReference>
<feature type="compositionally biased region" description="Basic and acidic residues" evidence="1">
    <location>
        <begin position="100"/>
        <end position="114"/>
    </location>
</feature>
<dbReference type="EMBL" id="AP005170">
    <property type="protein sequence ID" value="BAD37921.1"/>
    <property type="molecule type" value="Genomic_DNA"/>
</dbReference>
<name>Q67V98_ORYSJ</name>
<organism evidence="3 4">
    <name type="scientific">Oryza sativa subsp. japonica</name>
    <name type="common">Rice</name>
    <dbReference type="NCBI Taxonomy" id="39947"/>
    <lineage>
        <taxon>Eukaryota</taxon>
        <taxon>Viridiplantae</taxon>
        <taxon>Streptophyta</taxon>
        <taxon>Embryophyta</taxon>
        <taxon>Tracheophyta</taxon>
        <taxon>Spermatophyta</taxon>
        <taxon>Magnoliopsida</taxon>
        <taxon>Liliopsida</taxon>
        <taxon>Poales</taxon>
        <taxon>Poaceae</taxon>
        <taxon>BOP clade</taxon>
        <taxon>Oryzoideae</taxon>
        <taxon>Oryzeae</taxon>
        <taxon>Oryzinae</taxon>
        <taxon>Oryza</taxon>
        <taxon>Oryza sativa</taxon>
    </lineage>
</organism>
<evidence type="ECO:0000256" key="1">
    <source>
        <dbReference type="SAM" id="MobiDB-lite"/>
    </source>
</evidence>
<feature type="region of interest" description="Disordered" evidence="1">
    <location>
        <begin position="47"/>
        <end position="114"/>
    </location>
</feature>
<gene>
    <name evidence="3" type="ORF">OSJNBa0080E19.13</name>
    <name evidence="2" type="ORF">OSJNBb0061B07.28</name>
</gene>
<reference evidence="3" key="2">
    <citation type="submission" date="2002-05" db="EMBL/GenBank/DDBJ databases">
        <title>Oryza sativa nipponbare(GA3) genomic DNA, chromosome 6, BAC clone:OSJNBa0080E19.</title>
        <authorList>
            <person name="Sasaki T."/>
            <person name="Matsumoto T."/>
            <person name="Katayose Y."/>
        </authorList>
    </citation>
    <scope>NUCLEOTIDE SEQUENCE</scope>
</reference>
<accession>Q67V98</accession>
<feature type="compositionally biased region" description="Low complexity" evidence="1">
    <location>
        <begin position="60"/>
        <end position="73"/>
    </location>
</feature>
<reference evidence="4" key="3">
    <citation type="journal article" date="2005" name="Nature">
        <title>The map-based sequence of the rice genome.</title>
        <authorList>
            <consortium name="International rice genome sequencing project (IRGSP)"/>
            <person name="Matsumoto T."/>
            <person name="Wu J."/>
            <person name="Kanamori H."/>
            <person name="Katayose Y."/>
            <person name="Fujisawa M."/>
            <person name="Namiki N."/>
            <person name="Mizuno H."/>
            <person name="Yamamoto K."/>
            <person name="Antonio B.A."/>
            <person name="Baba T."/>
            <person name="Sakata K."/>
            <person name="Nagamura Y."/>
            <person name="Aoki H."/>
            <person name="Arikawa K."/>
            <person name="Arita K."/>
            <person name="Bito T."/>
            <person name="Chiden Y."/>
            <person name="Fujitsuka N."/>
            <person name="Fukunaka R."/>
            <person name="Hamada M."/>
            <person name="Harada C."/>
            <person name="Hayashi A."/>
            <person name="Hijishita S."/>
            <person name="Honda M."/>
            <person name="Hosokawa S."/>
            <person name="Ichikawa Y."/>
            <person name="Idonuma A."/>
            <person name="Iijima M."/>
            <person name="Ikeda M."/>
            <person name="Ikeno M."/>
            <person name="Ito K."/>
            <person name="Ito S."/>
            <person name="Ito T."/>
            <person name="Ito Y."/>
            <person name="Ito Y."/>
            <person name="Iwabuchi A."/>
            <person name="Kamiya K."/>
            <person name="Karasawa W."/>
            <person name="Kurita K."/>
            <person name="Katagiri S."/>
            <person name="Kikuta A."/>
            <person name="Kobayashi H."/>
            <person name="Kobayashi N."/>
            <person name="Machita K."/>
            <person name="Maehara T."/>
            <person name="Masukawa M."/>
            <person name="Mizubayashi T."/>
            <person name="Mukai Y."/>
            <person name="Nagasaki H."/>
            <person name="Nagata Y."/>
            <person name="Naito S."/>
            <person name="Nakashima M."/>
            <person name="Nakama Y."/>
            <person name="Nakamichi Y."/>
            <person name="Nakamura M."/>
            <person name="Meguro A."/>
            <person name="Negishi M."/>
            <person name="Ohta I."/>
            <person name="Ohta T."/>
            <person name="Okamoto M."/>
            <person name="Ono N."/>
            <person name="Saji S."/>
            <person name="Sakaguchi M."/>
            <person name="Sakai K."/>
            <person name="Shibata M."/>
            <person name="Shimokawa T."/>
            <person name="Song J."/>
            <person name="Takazaki Y."/>
            <person name="Terasawa K."/>
            <person name="Tsugane M."/>
            <person name="Tsuji K."/>
            <person name="Ueda S."/>
            <person name="Waki K."/>
            <person name="Yamagata H."/>
            <person name="Yamamoto M."/>
            <person name="Yamamoto S."/>
            <person name="Yamane H."/>
            <person name="Yoshiki S."/>
            <person name="Yoshihara R."/>
            <person name="Yukawa K."/>
            <person name="Zhong H."/>
            <person name="Yano M."/>
            <person name="Yuan Q."/>
            <person name="Ouyang S."/>
            <person name="Liu J."/>
            <person name="Jones K.M."/>
            <person name="Gansberger K."/>
            <person name="Moffat K."/>
            <person name="Hill J."/>
            <person name="Bera J."/>
            <person name="Fadrosh D."/>
            <person name="Jin S."/>
            <person name="Johri S."/>
            <person name="Kim M."/>
            <person name="Overton L."/>
            <person name="Reardon M."/>
            <person name="Tsitrin T."/>
            <person name="Vuong H."/>
            <person name="Weaver B."/>
            <person name="Ciecko A."/>
            <person name="Tallon L."/>
            <person name="Jackson J."/>
            <person name="Pai G."/>
            <person name="Aken S.V."/>
            <person name="Utterback T."/>
            <person name="Reidmuller S."/>
            <person name="Feldblyum T."/>
            <person name="Hsiao J."/>
            <person name="Zismann V."/>
            <person name="Iobst S."/>
            <person name="de Vazeille A.R."/>
            <person name="Buell C.R."/>
            <person name="Ying K."/>
            <person name="Li Y."/>
            <person name="Lu T."/>
            <person name="Huang Y."/>
            <person name="Zhao Q."/>
            <person name="Feng Q."/>
            <person name="Zhang L."/>
            <person name="Zhu J."/>
            <person name="Weng Q."/>
            <person name="Mu J."/>
            <person name="Lu Y."/>
            <person name="Fan D."/>
            <person name="Liu Y."/>
            <person name="Guan J."/>
            <person name="Zhang Y."/>
            <person name="Yu S."/>
            <person name="Liu X."/>
            <person name="Zhang Y."/>
            <person name="Hong G."/>
            <person name="Han B."/>
            <person name="Choisne N."/>
            <person name="Demange N."/>
            <person name="Orjeda G."/>
            <person name="Samain S."/>
            <person name="Cattolico L."/>
            <person name="Pelletier E."/>
            <person name="Couloux A."/>
            <person name="Segurens B."/>
            <person name="Wincker P."/>
            <person name="D'Hont A."/>
            <person name="Scarpelli C."/>
            <person name="Weissenbach J."/>
            <person name="Salanoubat M."/>
            <person name="Quetier F."/>
            <person name="Yu Y."/>
            <person name="Kim H.R."/>
            <person name="Rambo T."/>
            <person name="Currie J."/>
            <person name="Collura K."/>
            <person name="Luo M."/>
            <person name="Yang T."/>
            <person name="Ammiraju J.S.S."/>
            <person name="Engler F."/>
            <person name="Soderlund C."/>
            <person name="Wing R.A."/>
            <person name="Palmer L.E."/>
            <person name="de la Bastide M."/>
            <person name="Spiegel L."/>
            <person name="Nascimento L."/>
            <person name="Zutavern T."/>
            <person name="O'Shaughnessy A."/>
            <person name="Dike S."/>
            <person name="Dedhia N."/>
            <person name="Preston R."/>
            <person name="Balija V."/>
            <person name="McCombie W.R."/>
            <person name="Chow T."/>
            <person name="Chen H."/>
            <person name="Chung M."/>
            <person name="Chen C."/>
            <person name="Shaw J."/>
            <person name="Wu H."/>
            <person name="Hsiao K."/>
            <person name="Chao Y."/>
            <person name="Chu M."/>
            <person name="Cheng C."/>
            <person name="Hour A."/>
            <person name="Lee P."/>
            <person name="Lin S."/>
            <person name="Lin Y."/>
            <person name="Liou J."/>
            <person name="Liu S."/>
            <person name="Hsing Y."/>
            <person name="Raghuvanshi S."/>
            <person name="Mohanty A."/>
            <person name="Bharti A.K."/>
            <person name="Gaur A."/>
            <person name="Gupta V."/>
            <person name="Kumar D."/>
            <person name="Ravi V."/>
            <person name="Vij S."/>
            <person name="Kapur A."/>
            <person name="Khurana P."/>
            <person name="Khurana P."/>
            <person name="Khurana J.P."/>
            <person name="Tyagi A.K."/>
            <person name="Gaikwad K."/>
            <person name="Singh A."/>
            <person name="Dalal V."/>
            <person name="Srivastava S."/>
            <person name="Dixit A."/>
            <person name="Pal A.K."/>
            <person name="Ghazi I.A."/>
            <person name="Yadav M."/>
            <person name="Pandit A."/>
            <person name="Bhargava A."/>
            <person name="Sureshbabu K."/>
            <person name="Batra K."/>
            <person name="Sharma T.R."/>
            <person name="Mohapatra T."/>
            <person name="Singh N.K."/>
            <person name="Messing J."/>
            <person name="Nelson A.B."/>
            <person name="Fuks G."/>
            <person name="Kavchok S."/>
            <person name="Keizer G."/>
            <person name="Linton E."/>
            <person name="Llaca V."/>
            <person name="Song R."/>
            <person name="Tanyolac B."/>
            <person name="Young S."/>
            <person name="Ho-Il K."/>
            <person name="Hahn J.H."/>
            <person name="Sangsakoo G."/>
            <person name="Vanavichit A."/>
            <person name="de Mattos Luiz.A.T."/>
            <person name="Zimmer P.D."/>
            <person name="Malone G."/>
            <person name="Dellagostin O."/>
            <person name="de Oliveira A.C."/>
            <person name="Bevan M."/>
            <person name="Bancroft I."/>
            <person name="Minx P."/>
            <person name="Cordum H."/>
            <person name="Wilson R."/>
            <person name="Cheng Z."/>
            <person name="Jin W."/>
            <person name="Jiang J."/>
            <person name="Leong S.A."/>
            <person name="Iwama H."/>
            <person name="Gojobori T."/>
            <person name="Itoh T."/>
            <person name="Niimura Y."/>
            <person name="Fujii Y."/>
            <person name="Habara T."/>
            <person name="Sakai H."/>
            <person name="Sato Y."/>
            <person name="Wilson G."/>
            <person name="Kumar K."/>
            <person name="McCouch S."/>
            <person name="Juretic N."/>
            <person name="Hoen D."/>
            <person name="Wright S."/>
            <person name="Bruskiewich R."/>
            <person name="Bureau T."/>
            <person name="Miyao A."/>
            <person name="Hirochika H."/>
            <person name="Nishikawa T."/>
            <person name="Kadowaki K."/>
            <person name="Sugiura M."/>
            <person name="Burr B."/>
            <person name="Sasaki T."/>
        </authorList>
    </citation>
    <scope>NUCLEOTIDE SEQUENCE [LARGE SCALE GENOMIC DNA]</scope>
    <source>
        <strain evidence="4">cv. Nipponbare</strain>
    </source>
</reference>
<dbReference type="EMBL" id="AP004785">
    <property type="protein sequence ID" value="BAD37780.1"/>
    <property type="molecule type" value="Genomic_DNA"/>
</dbReference>
<reference evidence="4" key="4">
    <citation type="journal article" date="2008" name="Nucleic Acids Res.">
        <title>The rice annotation project database (RAP-DB): 2008 update.</title>
        <authorList>
            <consortium name="The rice annotation project (RAP)"/>
        </authorList>
    </citation>
    <scope>GENOME REANNOTATION</scope>
    <source>
        <strain evidence="4">cv. Nipponbare</strain>
    </source>
</reference>
<evidence type="ECO:0000313" key="2">
    <source>
        <dbReference type="EMBL" id="BAD37780.1"/>
    </source>
</evidence>
<sequence length="114" mass="12337">MGIEDDVELGGSIGVGVASPPPCVPWARGATATHMEAVVEAALEELGSDPSCGGRRRSFSRLPPNSSPSAPLLRISSPLPFSLPGRRPRYRFPSVSHTGKRWEERKRGRDDFVI</sequence>